<accession>A0A318TSS5</accession>
<keyword evidence="3" id="KW-1185">Reference proteome</keyword>
<dbReference type="RefSeq" id="WP_110806879.1">
    <property type="nucleotide sequence ID" value="NZ_QJTK01000018.1"/>
</dbReference>
<dbReference type="SUPFAM" id="SSF48695">
    <property type="entry name" value="Multiheme cytochromes"/>
    <property type="match status" value="1"/>
</dbReference>
<dbReference type="Proteomes" id="UP000247727">
    <property type="component" value="Unassembled WGS sequence"/>
</dbReference>
<dbReference type="InterPro" id="IPR018588">
    <property type="entry name" value="Dihaem_cytochrome-c"/>
</dbReference>
<keyword evidence="1" id="KW-0732">Signal</keyword>
<evidence type="ECO:0000313" key="2">
    <source>
        <dbReference type="EMBL" id="PYF07403.1"/>
    </source>
</evidence>
<dbReference type="OrthoDB" id="5296814at2"/>
<proteinExistence type="predicted"/>
<name>A0A318TSS5_9RHOB</name>
<dbReference type="InterPro" id="IPR036280">
    <property type="entry name" value="Multihaem_cyt_sf"/>
</dbReference>
<protein>
    <submittedName>
        <fullName evidence="2">Diheme cytochrome c</fullName>
    </submittedName>
</protein>
<evidence type="ECO:0000313" key="3">
    <source>
        <dbReference type="Proteomes" id="UP000247727"/>
    </source>
</evidence>
<organism evidence="2 3">
    <name type="scientific">Rhodobacter viridis</name>
    <dbReference type="NCBI Taxonomy" id="1054202"/>
    <lineage>
        <taxon>Bacteria</taxon>
        <taxon>Pseudomonadati</taxon>
        <taxon>Pseudomonadota</taxon>
        <taxon>Alphaproteobacteria</taxon>
        <taxon>Rhodobacterales</taxon>
        <taxon>Rhodobacter group</taxon>
        <taxon>Rhodobacter</taxon>
    </lineage>
</organism>
<evidence type="ECO:0000256" key="1">
    <source>
        <dbReference type="SAM" id="SignalP"/>
    </source>
</evidence>
<dbReference type="Pfam" id="PF09626">
    <property type="entry name" value="DHC"/>
    <property type="match status" value="1"/>
</dbReference>
<feature type="chain" id="PRO_5016341376" evidence="1">
    <location>
        <begin position="21"/>
        <end position="160"/>
    </location>
</feature>
<feature type="signal peptide" evidence="1">
    <location>
        <begin position="1"/>
        <end position="20"/>
    </location>
</feature>
<reference evidence="2 3" key="1">
    <citation type="submission" date="2018-06" db="EMBL/GenBank/DDBJ databases">
        <title>Genomic Encyclopedia of Type Strains, Phase III (KMG-III): the genomes of soil and plant-associated and newly described type strains.</title>
        <authorList>
            <person name="Whitman W."/>
        </authorList>
    </citation>
    <scope>NUCLEOTIDE SEQUENCE [LARGE SCALE GENOMIC DNA]</scope>
    <source>
        <strain evidence="2 3">JA737</strain>
    </source>
</reference>
<sequence length="160" mass="17150">MIRPASLILCLALAATPVFAESEEEEEGEGGFRTAVAANPTFQTECGSCHIAYPAGFLPARSWTAIMAGLDDHFGENATLDDKTRTEIEGYLTQNAADVQSGWGRRDPAPGATPLRISELSWFVREHGREVSNQMKTKAKSMSNCAACHQGAAQGAFEGD</sequence>
<gene>
    <name evidence="2" type="ORF">C8J30_1182</name>
</gene>
<dbReference type="EMBL" id="QJTK01000018">
    <property type="protein sequence ID" value="PYF07403.1"/>
    <property type="molecule type" value="Genomic_DNA"/>
</dbReference>
<comment type="caution">
    <text evidence="2">The sequence shown here is derived from an EMBL/GenBank/DDBJ whole genome shotgun (WGS) entry which is preliminary data.</text>
</comment>
<dbReference type="AlphaFoldDB" id="A0A318TSS5"/>